<proteinExistence type="inferred from homology"/>
<accession>A0A081NKY9</accession>
<feature type="binding site" evidence="9">
    <location>
        <begin position="332"/>
        <end position="336"/>
    </location>
    <ligand>
        <name>ATP</name>
        <dbReference type="ChEBI" id="CHEBI:30616"/>
    </ligand>
</feature>
<comment type="similarity">
    <text evidence="1 9 10">Belongs to the acetokinase family.</text>
</comment>
<evidence type="ECO:0000256" key="7">
    <source>
        <dbReference type="ARBA" id="ARBA00022840"/>
    </source>
</evidence>
<evidence type="ECO:0000256" key="5">
    <source>
        <dbReference type="ARBA" id="ARBA00022741"/>
    </source>
</evidence>
<keyword evidence="3 9" id="KW-0808">Transferase</keyword>
<protein>
    <recommendedName>
        <fullName evidence="9">Acetate kinase</fullName>
        <ecNumber evidence="9">2.7.2.1</ecNumber>
    </recommendedName>
    <alternativeName>
        <fullName evidence="9">Acetokinase</fullName>
    </alternativeName>
</protein>
<keyword evidence="12" id="KW-1185">Reference proteome</keyword>
<feature type="binding site" evidence="9">
    <location>
        <position position="17"/>
    </location>
    <ligand>
        <name>ATP</name>
        <dbReference type="ChEBI" id="CHEBI:30616"/>
    </ligand>
</feature>
<feature type="binding site" evidence="9">
    <location>
        <position position="386"/>
    </location>
    <ligand>
        <name>Mg(2+)</name>
        <dbReference type="ChEBI" id="CHEBI:18420"/>
    </ligand>
</feature>
<comment type="catalytic activity">
    <reaction evidence="9">
        <text>acetate + ATP = acetyl phosphate + ADP</text>
        <dbReference type="Rhea" id="RHEA:11352"/>
        <dbReference type="ChEBI" id="CHEBI:22191"/>
        <dbReference type="ChEBI" id="CHEBI:30089"/>
        <dbReference type="ChEBI" id="CHEBI:30616"/>
        <dbReference type="ChEBI" id="CHEBI:456216"/>
        <dbReference type="EC" id="2.7.2.1"/>
    </reaction>
</comment>
<comment type="subunit">
    <text evidence="9">Homodimer.</text>
</comment>
<dbReference type="GO" id="GO:0005524">
    <property type="term" value="F:ATP binding"/>
    <property type="evidence" value="ECO:0007669"/>
    <property type="project" value="UniProtKB-KW"/>
</dbReference>
<keyword evidence="2 9" id="KW-0963">Cytoplasm</keyword>
<keyword evidence="7 9" id="KW-0067">ATP-binding</keyword>
<dbReference type="RefSeq" id="WP_034832761.1">
    <property type="nucleotide sequence ID" value="NZ_JOKH01000001.1"/>
</dbReference>
<dbReference type="OrthoDB" id="9802453at2"/>
<comment type="cofactor">
    <cofactor evidence="9">
        <name>Mg(2+)</name>
        <dbReference type="ChEBI" id="CHEBI:18420"/>
    </cofactor>
    <cofactor evidence="9">
        <name>Mn(2+)</name>
        <dbReference type="ChEBI" id="CHEBI:29035"/>
    </cofactor>
    <text evidence="9">Mg(2+). Can also accept Mn(2+).</text>
</comment>
<gene>
    <name evidence="9" type="primary">ackA</name>
    <name evidence="11" type="ORF">GZ78_03645</name>
</gene>
<dbReference type="PANTHER" id="PTHR21060:SF21">
    <property type="entry name" value="ACETATE KINASE"/>
    <property type="match status" value="1"/>
</dbReference>
<comment type="function">
    <text evidence="9">Catalyzes the formation of acetyl phosphate from acetate and ATP. Can also catalyze the reverse reaction.</text>
</comment>
<feature type="binding site" evidence="9">
    <location>
        <begin position="209"/>
        <end position="213"/>
    </location>
    <ligand>
        <name>ATP</name>
        <dbReference type="ChEBI" id="CHEBI:30616"/>
    </ligand>
</feature>
<dbReference type="PROSITE" id="PS01075">
    <property type="entry name" value="ACETATE_KINASE_1"/>
    <property type="match status" value="1"/>
</dbReference>
<dbReference type="InterPro" id="IPR000890">
    <property type="entry name" value="Aliphatic_acid_kin_short-chain"/>
</dbReference>
<keyword evidence="5 9" id="KW-0547">Nucleotide-binding</keyword>
<comment type="pathway">
    <text evidence="9">Metabolic intermediate biosynthesis; acetyl-CoA biosynthesis; acetyl-CoA from acetate: step 1/2.</text>
</comment>
<dbReference type="InterPro" id="IPR043129">
    <property type="entry name" value="ATPase_NBD"/>
</dbReference>
<dbReference type="EMBL" id="JOKH01000001">
    <property type="protein sequence ID" value="KEQ19112.1"/>
    <property type="molecule type" value="Genomic_DNA"/>
</dbReference>
<evidence type="ECO:0000256" key="9">
    <source>
        <dbReference type="HAMAP-Rule" id="MF_00020"/>
    </source>
</evidence>
<feature type="binding site" evidence="9">
    <location>
        <position position="92"/>
    </location>
    <ligand>
        <name>substrate</name>
    </ligand>
</feature>
<feature type="site" description="Transition state stabilizer" evidence="9">
    <location>
        <position position="242"/>
    </location>
</feature>
<dbReference type="GO" id="GO:0006085">
    <property type="term" value="P:acetyl-CoA biosynthetic process"/>
    <property type="evidence" value="ECO:0007669"/>
    <property type="project" value="UniProtKB-UniRule"/>
</dbReference>
<dbReference type="GO" id="GO:0006083">
    <property type="term" value="P:acetate metabolic process"/>
    <property type="evidence" value="ECO:0007669"/>
    <property type="project" value="TreeGrafter"/>
</dbReference>
<dbReference type="CDD" id="cd24010">
    <property type="entry name" value="ASKHA_NBD_AcK_PK"/>
    <property type="match status" value="1"/>
</dbReference>
<evidence type="ECO:0000256" key="6">
    <source>
        <dbReference type="ARBA" id="ARBA00022777"/>
    </source>
</evidence>
<comment type="caution">
    <text evidence="11">The sequence shown here is derived from an EMBL/GenBank/DDBJ whole genome shotgun (WGS) entry which is preliminary data.</text>
</comment>
<comment type="subcellular location">
    <subcellularLocation>
        <location evidence="9">Cytoplasm</location>
    </subcellularLocation>
</comment>
<sequence length="399" mass="42849">MSKDSILVINCGSSSLKFAVINPATEEEKINGIAERLGSSEAILRWTLRYKNNGEKGSQTLGLAAHEAALEGLMGLLREEGMVEGISAIGHRVVHGGEKFSKSCLVTDEVLQAIEDCIKLAPLHNPANLTGIRAAQKIFPGLPNAVVFDTAFHQTMPAEAYLYPIPYSLYKEQGVRRYGFHGTSYRYVGQASADMLGLDINNSNILVAHLGNGASACAIKNGKSIDTTMGLTPLEGLVMGTRSGDVDPNLFSFLNKTLGYTLDETTDLLNKKSGLLGLSEMDSDCRVIEDAAVEGNEHAQLTLDVFCHVLAEKLAGFAAAMGKIDALVFTGGIGENSSIIRKNVIERLSIFGFKLDEQLNDETFRGKSGVITQEGSTVGMVVATNEELMISRDTQVLTA</sequence>
<dbReference type="PRINTS" id="PR00471">
    <property type="entry name" value="ACETATEKNASE"/>
</dbReference>
<reference evidence="11 12" key="1">
    <citation type="submission" date="2014-06" db="EMBL/GenBank/DDBJ databases">
        <title>Whole Genome Sequences of Three Symbiotic Endozoicomonas Bacteria.</title>
        <authorList>
            <person name="Neave M.J."/>
            <person name="Apprill A."/>
            <person name="Voolstra C.R."/>
        </authorList>
    </citation>
    <scope>NUCLEOTIDE SEQUENCE [LARGE SCALE GENOMIC DNA]</scope>
    <source>
        <strain evidence="11 12">DSM 25634</strain>
    </source>
</reference>
<evidence type="ECO:0000256" key="4">
    <source>
        <dbReference type="ARBA" id="ARBA00022723"/>
    </source>
</evidence>
<dbReference type="Pfam" id="PF00871">
    <property type="entry name" value="Acetate_kinase"/>
    <property type="match status" value="1"/>
</dbReference>
<keyword evidence="4 9" id="KW-0479">Metal-binding</keyword>
<feature type="active site" description="Proton donor/acceptor" evidence="9">
    <location>
        <position position="149"/>
    </location>
</feature>
<keyword evidence="8 9" id="KW-0460">Magnesium</keyword>
<feature type="binding site" evidence="9">
    <location>
        <begin position="284"/>
        <end position="286"/>
    </location>
    <ligand>
        <name>ATP</name>
        <dbReference type="ChEBI" id="CHEBI:30616"/>
    </ligand>
</feature>
<evidence type="ECO:0000256" key="10">
    <source>
        <dbReference type="RuleBase" id="RU003835"/>
    </source>
</evidence>
<evidence type="ECO:0000313" key="11">
    <source>
        <dbReference type="EMBL" id="KEQ19112.1"/>
    </source>
</evidence>
<dbReference type="PANTHER" id="PTHR21060">
    <property type="entry name" value="ACETATE KINASE"/>
    <property type="match status" value="1"/>
</dbReference>
<organism evidence="11 12">
    <name type="scientific">Endozoicomonas numazuensis</name>
    <dbReference type="NCBI Taxonomy" id="1137799"/>
    <lineage>
        <taxon>Bacteria</taxon>
        <taxon>Pseudomonadati</taxon>
        <taxon>Pseudomonadota</taxon>
        <taxon>Gammaproteobacteria</taxon>
        <taxon>Oceanospirillales</taxon>
        <taxon>Endozoicomonadaceae</taxon>
        <taxon>Endozoicomonas</taxon>
    </lineage>
</organism>
<name>A0A081NKY9_9GAMM</name>
<dbReference type="GO" id="GO:0000287">
    <property type="term" value="F:magnesium ion binding"/>
    <property type="evidence" value="ECO:0007669"/>
    <property type="project" value="UniProtKB-UniRule"/>
</dbReference>
<feature type="binding site" evidence="9">
    <location>
        <position position="10"/>
    </location>
    <ligand>
        <name>Mg(2+)</name>
        <dbReference type="ChEBI" id="CHEBI:18420"/>
    </ligand>
</feature>
<dbReference type="PROSITE" id="PS01076">
    <property type="entry name" value="ACETATE_KINASE_2"/>
    <property type="match status" value="1"/>
</dbReference>
<dbReference type="STRING" id="1137799.GZ78_03645"/>
<keyword evidence="6 9" id="KW-0418">Kinase</keyword>
<dbReference type="EC" id="2.7.2.1" evidence="9"/>
<dbReference type="InterPro" id="IPR023865">
    <property type="entry name" value="Aliphatic_acid_kinase_CS"/>
</dbReference>
<evidence type="ECO:0000313" key="12">
    <source>
        <dbReference type="Proteomes" id="UP000028073"/>
    </source>
</evidence>
<dbReference type="Gene3D" id="3.30.420.40">
    <property type="match status" value="2"/>
</dbReference>
<evidence type="ECO:0000256" key="1">
    <source>
        <dbReference type="ARBA" id="ARBA00008748"/>
    </source>
</evidence>
<evidence type="ECO:0000256" key="3">
    <source>
        <dbReference type="ARBA" id="ARBA00022679"/>
    </source>
</evidence>
<dbReference type="GO" id="GO:0008776">
    <property type="term" value="F:acetate kinase activity"/>
    <property type="evidence" value="ECO:0007669"/>
    <property type="project" value="UniProtKB-UniRule"/>
</dbReference>
<dbReference type="NCBIfam" id="TIGR00016">
    <property type="entry name" value="ackA"/>
    <property type="match status" value="1"/>
</dbReference>
<dbReference type="eggNOG" id="COG0282">
    <property type="taxonomic scope" value="Bacteria"/>
</dbReference>
<dbReference type="UniPathway" id="UPA00340">
    <property type="reaction ID" value="UER00458"/>
</dbReference>
<evidence type="ECO:0000256" key="2">
    <source>
        <dbReference type="ARBA" id="ARBA00022490"/>
    </source>
</evidence>
<feature type="site" description="Transition state stabilizer" evidence="9">
    <location>
        <position position="181"/>
    </location>
</feature>
<dbReference type="GO" id="GO:0005829">
    <property type="term" value="C:cytosol"/>
    <property type="evidence" value="ECO:0007669"/>
    <property type="project" value="TreeGrafter"/>
</dbReference>
<dbReference type="InterPro" id="IPR004372">
    <property type="entry name" value="Ac/propionate_kinase"/>
</dbReference>
<dbReference type="HAMAP" id="MF_00020">
    <property type="entry name" value="Acetate_kinase"/>
    <property type="match status" value="1"/>
</dbReference>
<dbReference type="SUPFAM" id="SSF53067">
    <property type="entry name" value="Actin-like ATPase domain"/>
    <property type="match status" value="2"/>
</dbReference>
<dbReference type="Proteomes" id="UP000028073">
    <property type="component" value="Unassembled WGS sequence"/>
</dbReference>
<dbReference type="PIRSF" id="PIRSF000722">
    <property type="entry name" value="Acetate_prop_kin"/>
    <property type="match status" value="1"/>
</dbReference>
<evidence type="ECO:0000256" key="8">
    <source>
        <dbReference type="ARBA" id="ARBA00022842"/>
    </source>
</evidence>
<dbReference type="AlphaFoldDB" id="A0A081NKY9"/>